<dbReference type="Proteomes" id="UP001223586">
    <property type="component" value="Unassembled WGS sequence"/>
</dbReference>
<dbReference type="Pfam" id="PF24661">
    <property type="entry name" value="DUF7649"/>
    <property type="match status" value="1"/>
</dbReference>
<proteinExistence type="predicted"/>
<dbReference type="Pfam" id="PF09922">
    <property type="entry name" value="LiaF-like_C"/>
    <property type="match status" value="1"/>
</dbReference>
<comment type="caution">
    <text evidence="4">The sequence shown here is derived from an EMBL/GenBank/DDBJ whole genome shotgun (WGS) entry which is preliminary data.</text>
</comment>
<dbReference type="RefSeq" id="WP_307230601.1">
    <property type="nucleotide sequence ID" value="NZ_JAUSTT010000017.1"/>
</dbReference>
<feature type="transmembrane region" description="Helical" evidence="1">
    <location>
        <begin position="12"/>
        <end position="44"/>
    </location>
</feature>
<keyword evidence="5" id="KW-1185">Reference proteome</keyword>
<evidence type="ECO:0000256" key="1">
    <source>
        <dbReference type="SAM" id="Phobius"/>
    </source>
</evidence>
<feature type="domain" description="DUF7649" evidence="3">
    <location>
        <begin position="8"/>
        <end position="88"/>
    </location>
</feature>
<keyword evidence="1" id="KW-1133">Transmembrane helix</keyword>
<dbReference type="InterPro" id="IPR056066">
    <property type="entry name" value="DUF7649"/>
</dbReference>
<sequence>MKNIKDSDLFIWLSVICGVGLLFELFFRIESLFLLGIAALFIYLGMKQKKGSSKKVFFIIGISFAAMTLFISFFFKAFLFIAILYFLYRYWYLKKKPTVIHIESPSSNKTKPLRKKQLFFKNILIGDQRIEDQVYEWDDINIQCGIGDIVIDLGMTMLPLGENILMIRGVIGNIRLLIPHDTAIIINHSALTGMLKIDGDKERLLNGNVIYHSDNYEDATRKVKIITSLVVGDVEVKYI</sequence>
<evidence type="ECO:0000259" key="3">
    <source>
        <dbReference type="Pfam" id="PF24661"/>
    </source>
</evidence>
<dbReference type="NCBIfam" id="NF040535">
    <property type="entry name" value="LiaF_C_term"/>
    <property type="match status" value="1"/>
</dbReference>
<dbReference type="PIRSF" id="PIRSF031509">
    <property type="entry name" value="Cell_wall_LiaF/YvqF"/>
    <property type="match status" value="1"/>
</dbReference>
<keyword evidence="1" id="KW-0812">Transmembrane</keyword>
<evidence type="ECO:0000313" key="4">
    <source>
        <dbReference type="EMBL" id="MDQ0176994.1"/>
    </source>
</evidence>
<dbReference type="EMBL" id="JAUSTT010000017">
    <property type="protein sequence ID" value="MDQ0176994.1"/>
    <property type="molecule type" value="Genomic_DNA"/>
</dbReference>
<dbReference type="InterPro" id="IPR024425">
    <property type="entry name" value="LiaF-like_C"/>
</dbReference>
<name>A0ABT9WUP0_9BACI</name>
<feature type="transmembrane region" description="Helical" evidence="1">
    <location>
        <begin position="56"/>
        <end position="88"/>
    </location>
</feature>
<protein>
    <submittedName>
        <fullName evidence="4">Lia operon protein LiaF</fullName>
    </submittedName>
</protein>
<feature type="domain" description="Cell wall-active antibiotics response LiaF-like C-terminal" evidence="2">
    <location>
        <begin position="125"/>
        <end position="236"/>
    </location>
</feature>
<dbReference type="InterPro" id="IPR047793">
    <property type="entry name" value="LiaF_C"/>
</dbReference>
<accession>A0ABT9WUP0</accession>
<keyword evidence="1" id="KW-0472">Membrane</keyword>
<reference evidence="4 5" key="1">
    <citation type="submission" date="2023-07" db="EMBL/GenBank/DDBJ databases">
        <title>Genomic Encyclopedia of Type Strains, Phase IV (KMG-IV): sequencing the most valuable type-strain genomes for metagenomic binning, comparative biology and taxonomic classification.</title>
        <authorList>
            <person name="Goeker M."/>
        </authorList>
    </citation>
    <scope>NUCLEOTIDE SEQUENCE [LARGE SCALE GENOMIC DNA]</scope>
    <source>
        <strain evidence="4 5">DSM 23837</strain>
    </source>
</reference>
<evidence type="ECO:0000259" key="2">
    <source>
        <dbReference type="Pfam" id="PF09922"/>
    </source>
</evidence>
<dbReference type="InterPro" id="IPR016975">
    <property type="entry name" value="Cell_wall_LiaF"/>
</dbReference>
<evidence type="ECO:0000313" key="5">
    <source>
        <dbReference type="Proteomes" id="UP001223586"/>
    </source>
</evidence>
<organism evidence="4 5">
    <name type="scientific">Bacillus chungangensis</name>
    <dbReference type="NCBI Taxonomy" id="587633"/>
    <lineage>
        <taxon>Bacteria</taxon>
        <taxon>Bacillati</taxon>
        <taxon>Bacillota</taxon>
        <taxon>Bacilli</taxon>
        <taxon>Bacillales</taxon>
        <taxon>Bacillaceae</taxon>
        <taxon>Bacillus</taxon>
    </lineage>
</organism>
<gene>
    <name evidence="4" type="ORF">J2S08_002873</name>
</gene>